<reference evidence="10" key="1">
    <citation type="submission" date="2016-10" db="EMBL/GenBank/DDBJ databases">
        <authorList>
            <person name="Varghese N."/>
            <person name="Submissions S."/>
        </authorList>
    </citation>
    <scope>NUCLEOTIDE SEQUENCE [LARGE SCALE GENOMIC DNA]</scope>
    <source>
        <strain evidence="10">CGMCC 1.7738</strain>
    </source>
</reference>
<sequence>MSDVSRRSFLRAGAAAGLAVAAGPTVGTVAAQETGTQTFDGWLDTVDNYDGVVDARGKASVLVEVGTNANGGAFGFGPAAVQVDPGTTVRWVWTGEGGVHNVAAADGSFASELLSEKGETFEYVADTEGVVKYACEPHAAMGMKGVVVVGEVPGVEASTVAGSTENDPAAVYDDWFDTVDNFAGTVDRRGEDVVTVEVGATGNGGAFGFEPAAVQVDPGTTVRWEWTGQGGYHNVVASDGSFASDMSGDAGYAFEYVATERGVVKYACEPHAAMGMKGALLVGDAAPAGLPPVSGAQLLGGGLLAAAFSPLALWVFLTLHGTRDGGSDGRVYYPHGADGSAWNDTRPDDSRSI</sequence>
<dbReference type="Proteomes" id="UP000199607">
    <property type="component" value="Unassembled WGS sequence"/>
</dbReference>
<dbReference type="InterPro" id="IPR052721">
    <property type="entry name" value="ET_Amicyanin"/>
</dbReference>
<feature type="domain" description="Blue (type 1) copper" evidence="8">
    <location>
        <begin position="197"/>
        <end position="282"/>
    </location>
</feature>
<dbReference type="GO" id="GO:0009055">
    <property type="term" value="F:electron transfer activity"/>
    <property type="evidence" value="ECO:0007669"/>
    <property type="project" value="InterPro"/>
</dbReference>
<keyword evidence="3 7" id="KW-0479">Metal-binding</keyword>
<feature type="binding site" evidence="7">
    <location>
        <position position="138"/>
    </location>
    <ligand>
        <name>Cu cation</name>
        <dbReference type="ChEBI" id="CHEBI:23378"/>
    </ligand>
</feature>
<dbReference type="InterPro" id="IPR006311">
    <property type="entry name" value="TAT_signal"/>
</dbReference>
<evidence type="ECO:0000256" key="6">
    <source>
        <dbReference type="ARBA" id="ARBA00023008"/>
    </source>
</evidence>
<dbReference type="EMBL" id="FOTC01000002">
    <property type="protein sequence ID" value="SFL05915.1"/>
    <property type="molecule type" value="Genomic_DNA"/>
</dbReference>
<dbReference type="PROSITE" id="PS51318">
    <property type="entry name" value="TAT"/>
    <property type="match status" value="1"/>
</dbReference>
<dbReference type="InterPro" id="IPR002386">
    <property type="entry name" value="Amicyanin/Pseudoazurin"/>
</dbReference>
<evidence type="ECO:0000256" key="7">
    <source>
        <dbReference type="PIRSR" id="PIRSR602386-1"/>
    </source>
</evidence>
<name>A0A1I4EJL0_9EURY</name>
<dbReference type="Pfam" id="PF00127">
    <property type="entry name" value="Copper-bind"/>
    <property type="match status" value="2"/>
</dbReference>
<protein>
    <submittedName>
        <fullName evidence="9">Halocyanin domain-containing protein</fullName>
    </submittedName>
</protein>
<dbReference type="AlphaFoldDB" id="A0A1I4EJL0"/>
<dbReference type="NCBIfam" id="TIGR03102">
    <property type="entry name" value="halo_cynanin"/>
    <property type="match status" value="2"/>
</dbReference>
<dbReference type="InterPro" id="IPR017533">
    <property type="entry name" value="Halocyanin"/>
</dbReference>
<keyword evidence="5" id="KW-0249">Electron transport</keyword>
<dbReference type="PRINTS" id="PR00155">
    <property type="entry name" value="AMICYANIN"/>
</dbReference>
<dbReference type="PANTHER" id="PTHR36507:SF1">
    <property type="entry name" value="BLL1555 PROTEIN"/>
    <property type="match status" value="1"/>
</dbReference>
<evidence type="ECO:0000313" key="9">
    <source>
        <dbReference type="EMBL" id="SFL05915.1"/>
    </source>
</evidence>
<feature type="binding site" evidence="7">
    <location>
        <position position="100"/>
    </location>
    <ligand>
        <name>Cu cation</name>
        <dbReference type="ChEBI" id="CHEBI:23378"/>
    </ligand>
</feature>
<dbReference type="InterPro" id="IPR000923">
    <property type="entry name" value="BlueCu_1"/>
</dbReference>
<evidence type="ECO:0000256" key="3">
    <source>
        <dbReference type="ARBA" id="ARBA00022723"/>
    </source>
</evidence>
<gene>
    <name evidence="9" type="ORF">SAMN04487950_2226</name>
</gene>
<dbReference type="RefSeq" id="WP_089869335.1">
    <property type="nucleotide sequence ID" value="NZ_FOTC01000002.1"/>
</dbReference>
<evidence type="ECO:0000256" key="2">
    <source>
        <dbReference type="ARBA" id="ARBA00022448"/>
    </source>
</evidence>
<dbReference type="Gene3D" id="2.60.40.420">
    <property type="entry name" value="Cupredoxins - blue copper proteins"/>
    <property type="match status" value="2"/>
</dbReference>
<dbReference type="GO" id="GO:0042597">
    <property type="term" value="C:periplasmic space"/>
    <property type="evidence" value="ECO:0007669"/>
    <property type="project" value="UniProtKB-SubCell"/>
</dbReference>
<comment type="subcellular location">
    <subcellularLocation>
        <location evidence="1">Periplasm</location>
    </subcellularLocation>
</comment>
<dbReference type="CDD" id="cd04220">
    <property type="entry name" value="Halocyanin"/>
    <property type="match status" value="1"/>
</dbReference>
<keyword evidence="4" id="KW-0574">Periplasm</keyword>
<dbReference type="GO" id="GO:0005507">
    <property type="term" value="F:copper ion binding"/>
    <property type="evidence" value="ECO:0007669"/>
    <property type="project" value="InterPro"/>
</dbReference>
<feature type="binding site" evidence="7">
    <location>
        <position position="143"/>
    </location>
    <ligand>
        <name>Cu cation</name>
        <dbReference type="ChEBI" id="CHEBI:23378"/>
    </ligand>
</feature>
<dbReference type="SUPFAM" id="SSF49503">
    <property type="entry name" value="Cupredoxins"/>
    <property type="match status" value="2"/>
</dbReference>
<feature type="binding site" evidence="7">
    <location>
        <position position="135"/>
    </location>
    <ligand>
        <name>Cu cation</name>
        <dbReference type="ChEBI" id="CHEBI:23378"/>
    </ligand>
</feature>
<keyword evidence="6 7" id="KW-0186">Copper</keyword>
<evidence type="ECO:0000256" key="1">
    <source>
        <dbReference type="ARBA" id="ARBA00004418"/>
    </source>
</evidence>
<evidence type="ECO:0000259" key="8">
    <source>
        <dbReference type="Pfam" id="PF00127"/>
    </source>
</evidence>
<evidence type="ECO:0000256" key="4">
    <source>
        <dbReference type="ARBA" id="ARBA00022764"/>
    </source>
</evidence>
<dbReference type="InterPro" id="IPR008972">
    <property type="entry name" value="Cupredoxin"/>
</dbReference>
<feature type="domain" description="Blue (type 1) copper" evidence="8">
    <location>
        <begin position="64"/>
        <end position="149"/>
    </location>
</feature>
<organism evidence="9 10">
    <name type="scientific">Halogranum rubrum</name>
    <dbReference type="NCBI Taxonomy" id="553466"/>
    <lineage>
        <taxon>Archaea</taxon>
        <taxon>Methanobacteriati</taxon>
        <taxon>Methanobacteriota</taxon>
        <taxon>Stenosarchaea group</taxon>
        <taxon>Halobacteria</taxon>
        <taxon>Halobacteriales</taxon>
        <taxon>Haloferacaceae</taxon>
    </lineage>
</organism>
<proteinExistence type="predicted"/>
<evidence type="ECO:0000313" key="10">
    <source>
        <dbReference type="Proteomes" id="UP000199607"/>
    </source>
</evidence>
<keyword evidence="10" id="KW-1185">Reference proteome</keyword>
<comment type="cofactor">
    <cofactor evidence="7">
        <name>Cu cation</name>
        <dbReference type="ChEBI" id="CHEBI:23378"/>
    </cofactor>
    <text evidence="7">Binds 1 copper ion per subunit.</text>
</comment>
<accession>A0A1I4EJL0</accession>
<dbReference type="PANTHER" id="PTHR36507">
    <property type="entry name" value="BLL1555 PROTEIN"/>
    <property type="match status" value="1"/>
</dbReference>
<dbReference type="STRING" id="553466.SAMN04487950_2226"/>
<evidence type="ECO:0000256" key="5">
    <source>
        <dbReference type="ARBA" id="ARBA00022982"/>
    </source>
</evidence>
<keyword evidence="2" id="KW-0813">Transport</keyword>